<dbReference type="EMBL" id="JBBPBM010000003">
    <property type="protein sequence ID" value="KAK8593113.1"/>
    <property type="molecule type" value="Genomic_DNA"/>
</dbReference>
<evidence type="ECO:0000313" key="2">
    <source>
        <dbReference type="Proteomes" id="UP001472677"/>
    </source>
</evidence>
<dbReference type="Proteomes" id="UP001472677">
    <property type="component" value="Unassembled WGS sequence"/>
</dbReference>
<proteinExistence type="predicted"/>
<organism evidence="1 2">
    <name type="scientific">Hibiscus sabdariffa</name>
    <name type="common">roselle</name>
    <dbReference type="NCBI Taxonomy" id="183260"/>
    <lineage>
        <taxon>Eukaryota</taxon>
        <taxon>Viridiplantae</taxon>
        <taxon>Streptophyta</taxon>
        <taxon>Embryophyta</taxon>
        <taxon>Tracheophyta</taxon>
        <taxon>Spermatophyta</taxon>
        <taxon>Magnoliopsida</taxon>
        <taxon>eudicotyledons</taxon>
        <taxon>Gunneridae</taxon>
        <taxon>Pentapetalae</taxon>
        <taxon>rosids</taxon>
        <taxon>malvids</taxon>
        <taxon>Malvales</taxon>
        <taxon>Malvaceae</taxon>
        <taxon>Malvoideae</taxon>
        <taxon>Hibiscus</taxon>
    </lineage>
</organism>
<keyword evidence="2" id="KW-1185">Reference proteome</keyword>
<protein>
    <submittedName>
        <fullName evidence="1">Uncharacterized protein</fullName>
    </submittedName>
</protein>
<gene>
    <name evidence="1" type="ORF">V6N12_045200</name>
</gene>
<reference evidence="1 2" key="1">
    <citation type="journal article" date="2024" name="G3 (Bethesda)">
        <title>Genome assembly of Hibiscus sabdariffa L. provides insights into metabolisms of medicinal natural products.</title>
        <authorList>
            <person name="Kim T."/>
        </authorList>
    </citation>
    <scope>NUCLEOTIDE SEQUENCE [LARGE SCALE GENOMIC DNA]</scope>
    <source>
        <strain evidence="1">TK-2024</strain>
        <tissue evidence="1">Old leaves</tissue>
    </source>
</reference>
<accession>A0ABR2G2A9</accession>
<evidence type="ECO:0000313" key="1">
    <source>
        <dbReference type="EMBL" id="KAK8593113.1"/>
    </source>
</evidence>
<sequence>MSLMFSRIASSSFDGVGASEAVGTTGESVGVVAISGSGWSLAVFSSGILSSLGNAGNVGKGLRLICTNVFQRARSLAPTYFQYK</sequence>
<comment type="caution">
    <text evidence="1">The sequence shown here is derived from an EMBL/GenBank/DDBJ whole genome shotgun (WGS) entry which is preliminary data.</text>
</comment>
<name>A0ABR2G2A9_9ROSI</name>